<evidence type="ECO:0000313" key="3">
    <source>
        <dbReference type="Proteomes" id="UP000243459"/>
    </source>
</evidence>
<dbReference type="EMBL" id="CM007381">
    <property type="protein sequence ID" value="ONK79671.1"/>
    <property type="molecule type" value="Genomic_DNA"/>
</dbReference>
<dbReference type="Gramene" id="ONK79671">
    <property type="protein sequence ID" value="ONK79671"/>
    <property type="gene ID" value="A4U43_C01F8850"/>
</dbReference>
<accession>A0A5P1FSI7</accession>
<dbReference type="Proteomes" id="UP000243459">
    <property type="component" value="Chromosome 1"/>
</dbReference>
<dbReference type="AlphaFoldDB" id="A0A5P1FSI7"/>
<keyword evidence="3" id="KW-1185">Reference proteome</keyword>
<proteinExistence type="predicted"/>
<reference evidence="3" key="1">
    <citation type="journal article" date="2017" name="Nat. Commun.">
        <title>The asparagus genome sheds light on the origin and evolution of a young Y chromosome.</title>
        <authorList>
            <person name="Harkess A."/>
            <person name="Zhou J."/>
            <person name="Xu C."/>
            <person name="Bowers J.E."/>
            <person name="Van der Hulst R."/>
            <person name="Ayyampalayam S."/>
            <person name="Mercati F."/>
            <person name="Riccardi P."/>
            <person name="McKain M.R."/>
            <person name="Kakrana A."/>
            <person name="Tang H."/>
            <person name="Ray J."/>
            <person name="Groenendijk J."/>
            <person name="Arikit S."/>
            <person name="Mathioni S.M."/>
            <person name="Nakano M."/>
            <person name="Shan H."/>
            <person name="Telgmann-Rauber A."/>
            <person name="Kanno A."/>
            <person name="Yue Z."/>
            <person name="Chen H."/>
            <person name="Li W."/>
            <person name="Chen Y."/>
            <person name="Xu X."/>
            <person name="Zhang Y."/>
            <person name="Luo S."/>
            <person name="Chen H."/>
            <person name="Gao J."/>
            <person name="Mao Z."/>
            <person name="Pires J.C."/>
            <person name="Luo M."/>
            <person name="Kudrna D."/>
            <person name="Wing R.A."/>
            <person name="Meyers B.C."/>
            <person name="Yi K."/>
            <person name="Kong H."/>
            <person name="Lavrijsen P."/>
            <person name="Sunseri F."/>
            <person name="Falavigna A."/>
            <person name="Ye Y."/>
            <person name="Leebens-Mack J.H."/>
            <person name="Chen G."/>
        </authorList>
    </citation>
    <scope>NUCLEOTIDE SEQUENCE [LARGE SCALE GENOMIC DNA]</scope>
    <source>
        <strain evidence="3">cv. DH0086</strain>
    </source>
</reference>
<sequence>MAMDPKADKLIRRTAMVASITAAYFLLTADYGPQENALGPIKRGIESVESSVKNFIFGRGKETEGNHQTSSQPKKPEQDDKAKAK</sequence>
<gene>
    <name evidence="2" type="ORF">A4U43_C01F8850</name>
</gene>
<dbReference type="PANTHER" id="PTHR37696:SF1">
    <property type="entry name" value="ADENYLOSUCCINATE SYNTHETASE-RELATED"/>
    <property type="match status" value="1"/>
</dbReference>
<dbReference type="PANTHER" id="PTHR37696">
    <property type="entry name" value="ADENYLOSUCCINATE SYNTHETASE-RELATED"/>
    <property type="match status" value="1"/>
</dbReference>
<organism evidence="2 3">
    <name type="scientific">Asparagus officinalis</name>
    <name type="common">Garden asparagus</name>
    <dbReference type="NCBI Taxonomy" id="4686"/>
    <lineage>
        <taxon>Eukaryota</taxon>
        <taxon>Viridiplantae</taxon>
        <taxon>Streptophyta</taxon>
        <taxon>Embryophyta</taxon>
        <taxon>Tracheophyta</taxon>
        <taxon>Spermatophyta</taxon>
        <taxon>Magnoliopsida</taxon>
        <taxon>Liliopsida</taxon>
        <taxon>Asparagales</taxon>
        <taxon>Asparagaceae</taxon>
        <taxon>Asparagoideae</taxon>
        <taxon>Asparagus</taxon>
    </lineage>
</organism>
<feature type="region of interest" description="Disordered" evidence="1">
    <location>
        <begin position="57"/>
        <end position="85"/>
    </location>
</feature>
<evidence type="ECO:0000313" key="2">
    <source>
        <dbReference type="EMBL" id="ONK79671.1"/>
    </source>
</evidence>
<evidence type="ECO:0000256" key="1">
    <source>
        <dbReference type="SAM" id="MobiDB-lite"/>
    </source>
</evidence>
<feature type="compositionally biased region" description="Basic and acidic residues" evidence="1">
    <location>
        <begin position="74"/>
        <end position="85"/>
    </location>
</feature>
<protein>
    <submittedName>
        <fullName evidence="2">Uncharacterized protein</fullName>
    </submittedName>
</protein>
<name>A0A5P1FSI7_ASPOF</name>
<dbReference type="OMA" id="KETEGNH"/>
<dbReference type="OrthoDB" id="1635687at2759"/>